<dbReference type="GO" id="GO:0003677">
    <property type="term" value="F:DNA binding"/>
    <property type="evidence" value="ECO:0007669"/>
    <property type="project" value="InterPro"/>
</dbReference>
<keyword evidence="4" id="KW-1185">Reference proteome</keyword>
<protein>
    <recommendedName>
        <fullName evidence="2">HTH cro/C1-type domain-containing protein</fullName>
    </recommendedName>
</protein>
<organism evidence="3 4">
    <name type="scientific">Massiliimalia timonensis</name>
    <dbReference type="NCBI Taxonomy" id="1987501"/>
    <lineage>
        <taxon>Bacteria</taxon>
        <taxon>Bacillati</taxon>
        <taxon>Bacillota</taxon>
        <taxon>Clostridia</taxon>
        <taxon>Eubacteriales</taxon>
        <taxon>Oscillospiraceae</taxon>
        <taxon>Massiliimalia</taxon>
    </lineage>
</organism>
<dbReference type="SUPFAM" id="SSF47413">
    <property type="entry name" value="lambda repressor-like DNA-binding domains"/>
    <property type="match status" value="1"/>
</dbReference>
<dbReference type="CDD" id="cd00093">
    <property type="entry name" value="HTH_XRE"/>
    <property type="match status" value="1"/>
</dbReference>
<proteinExistence type="predicted"/>
<gene>
    <name evidence="3" type="ORF">H8702_09850</name>
</gene>
<dbReference type="AlphaFoldDB" id="A0A8J6PG97"/>
<sequence length="84" mass="9789">MELDYKAIGRRLSEARQELGLKQSEASEKANITDKYLSNMDYIVYGEAVFKDISECTQLAQRISKLDNQKRDLTNRFLNILEEK</sequence>
<reference evidence="3" key="1">
    <citation type="submission" date="2020-08" db="EMBL/GenBank/DDBJ databases">
        <title>Genome public.</title>
        <authorList>
            <person name="Liu C."/>
            <person name="Sun Q."/>
        </authorList>
    </citation>
    <scope>NUCLEOTIDE SEQUENCE</scope>
    <source>
        <strain evidence="3">NSJ-15</strain>
    </source>
</reference>
<dbReference type="Gene3D" id="1.10.260.40">
    <property type="entry name" value="lambda repressor-like DNA-binding domains"/>
    <property type="match status" value="1"/>
</dbReference>
<dbReference type="InterPro" id="IPR001387">
    <property type="entry name" value="Cro/C1-type_HTH"/>
</dbReference>
<evidence type="ECO:0000256" key="1">
    <source>
        <dbReference type="SAM" id="Coils"/>
    </source>
</evidence>
<evidence type="ECO:0000259" key="2">
    <source>
        <dbReference type="PROSITE" id="PS50943"/>
    </source>
</evidence>
<evidence type="ECO:0000313" key="3">
    <source>
        <dbReference type="EMBL" id="MBC8611402.1"/>
    </source>
</evidence>
<dbReference type="EMBL" id="JACRTL010000005">
    <property type="protein sequence ID" value="MBC8611402.1"/>
    <property type="molecule type" value="Genomic_DNA"/>
</dbReference>
<keyword evidence="1" id="KW-0175">Coiled coil</keyword>
<dbReference type="Proteomes" id="UP000632659">
    <property type="component" value="Unassembled WGS sequence"/>
</dbReference>
<feature type="coiled-coil region" evidence="1">
    <location>
        <begin position="56"/>
        <end position="83"/>
    </location>
</feature>
<name>A0A8J6PG97_9FIRM</name>
<dbReference type="PROSITE" id="PS50943">
    <property type="entry name" value="HTH_CROC1"/>
    <property type="match status" value="1"/>
</dbReference>
<accession>A0A8J6PG97</accession>
<evidence type="ECO:0000313" key="4">
    <source>
        <dbReference type="Proteomes" id="UP000632659"/>
    </source>
</evidence>
<feature type="domain" description="HTH cro/C1-type" evidence="2">
    <location>
        <begin position="12"/>
        <end position="40"/>
    </location>
</feature>
<dbReference type="InterPro" id="IPR010982">
    <property type="entry name" value="Lambda_DNA-bd_dom_sf"/>
</dbReference>
<comment type="caution">
    <text evidence="3">The sequence shown here is derived from an EMBL/GenBank/DDBJ whole genome shotgun (WGS) entry which is preliminary data.</text>
</comment>
<dbReference type="RefSeq" id="WP_187536619.1">
    <property type="nucleotide sequence ID" value="NZ_JACRTL010000005.1"/>
</dbReference>